<dbReference type="EMBL" id="CP027668">
    <property type="protein sequence ID" value="AVO44404.1"/>
    <property type="molecule type" value="Genomic_DNA"/>
</dbReference>
<sequence length="167" mass="18777">MRPLFPALCLALAVQAAPALAQSPDPGSYYKLTTQFRGTGMPMDVFNGGPRNNQARLDRDQNVSGQNWRFIPTGDGSWRLTTEFRGSRMCLDINPPTNRPELRPCGNFTGQFWQIVPAGNWVRLTTTFRGPRMCLDIDPDSDQPELRPCGNYSGQFWRLGRTGRAVR</sequence>
<evidence type="ECO:0000313" key="2">
    <source>
        <dbReference type="EMBL" id="AVO44404.1"/>
    </source>
</evidence>
<keyword evidence="3" id="KW-1185">Reference proteome</keyword>
<dbReference type="Proteomes" id="UP000237889">
    <property type="component" value="Chromosome"/>
</dbReference>
<name>A0A2S0N8B9_9HYPH</name>
<accession>A0A2S0N8B9</accession>
<reference evidence="2 3" key="1">
    <citation type="submission" date="2018-03" db="EMBL/GenBank/DDBJ databases">
        <title>Genome sequencing of Phreatobacter sp.</title>
        <authorList>
            <person name="Kim S.-J."/>
            <person name="Heo J."/>
            <person name="Kwon S.-W."/>
        </authorList>
    </citation>
    <scope>NUCLEOTIDE SEQUENCE [LARGE SCALE GENOMIC DNA]</scope>
    <source>
        <strain evidence="2 3">S-12</strain>
    </source>
</reference>
<evidence type="ECO:0000313" key="3">
    <source>
        <dbReference type="Proteomes" id="UP000237889"/>
    </source>
</evidence>
<dbReference type="OrthoDB" id="231191at2"/>
<dbReference type="AlphaFoldDB" id="A0A2S0N8B9"/>
<organism evidence="2 3">
    <name type="scientific">Phreatobacter cathodiphilus</name>
    <dbReference type="NCBI Taxonomy" id="1868589"/>
    <lineage>
        <taxon>Bacteria</taxon>
        <taxon>Pseudomonadati</taxon>
        <taxon>Pseudomonadota</taxon>
        <taxon>Alphaproteobacteria</taxon>
        <taxon>Hyphomicrobiales</taxon>
        <taxon>Phreatobacteraceae</taxon>
        <taxon>Phreatobacter</taxon>
    </lineage>
</organism>
<dbReference type="KEGG" id="phr:C6569_04620"/>
<feature type="signal peptide" evidence="1">
    <location>
        <begin position="1"/>
        <end position="21"/>
    </location>
</feature>
<dbReference type="SUPFAM" id="SSF50370">
    <property type="entry name" value="Ricin B-like lectins"/>
    <property type="match status" value="1"/>
</dbReference>
<gene>
    <name evidence="2" type="ORF">C6569_04620</name>
</gene>
<feature type="chain" id="PRO_5015441765" evidence="1">
    <location>
        <begin position="22"/>
        <end position="167"/>
    </location>
</feature>
<dbReference type="CDD" id="cd00161">
    <property type="entry name" value="beta-trefoil_Ricin-like"/>
    <property type="match status" value="1"/>
</dbReference>
<dbReference type="RefSeq" id="WP_106747734.1">
    <property type="nucleotide sequence ID" value="NZ_CP027668.1"/>
</dbReference>
<dbReference type="InterPro" id="IPR035992">
    <property type="entry name" value="Ricin_B-like_lectins"/>
</dbReference>
<dbReference type="PROSITE" id="PS50231">
    <property type="entry name" value="RICIN_B_LECTIN"/>
    <property type="match status" value="1"/>
</dbReference>
<evidence type="ECO:0000256" key="1">
    <source>
        <dbReference type="SAM" id="SignalP"/>
    </source>
</evidence>
<keyword evidence="1" id="KW-0732">Signal</keyword>
<protein>
    <submittedName>
        <fullName evidence="2">Uncharacterized protein</fullName>
    </submittedName>
</protein>
<dbReference type="Gene3D" id="2.80.10.50">
    <property type="match status" value="1"/>
</dbReference>
<proteinExistence type="predicted"/>